<feature type="compositionally biased region" description="Basic residues" evidence="1">
    <location>
        <begin position="70"/>
        <end position="86"/>
    </location>
</feature>
<sequence>MAKSLCKWRRGEVEANLSALASITTPPRAACSKCARVASDKTYLCRPVSLIDGADKKVAKGADKGDKKAQKAKKQVKKKADKKGKKSNKDKNEKKKAKKRKEK</sequence>
<evidence type="ECO:0000313" key="3">
    <source>
        <dbReference type="Proteomes" id="UP001164748"/>
    </source>
</evidence>
<evidence type="ECO:0000256" key="1">
    <source>
        <dbReference type="SAM" id="MobiDB-lite"/>
    </source>
</evidence>
<accession>A0AA47LRC8</accession>
<dbReference type="Proteomes" id="UP001164748">
    <property type="component" value="Chromosome"/>
</dbReference>
<protein>
    <submittedName>
        <fullName evidence="2">Uncharacterized protein</fullName>
    </submittedName>
</protein>
<proteinExistence type="predicted"/>
<dbReference type="EMBL" id="CP114588">
    <property type="protein sequence ID" value="WBA08699.1"/>
    <property type="molecule type" value="Genomic_DNA"/>
</dbReference>
<feature type="region of interest" description="Disordered" evidence="1">
    <location>
        <begin position="56"/>
        <end position="103"/>
    </location>
</feature>
<organism evidence="2 3">
    <name type="scientific">Salinivibrio kushneri</name>
    <dbReference type="NCBI Taxonomy" id="1908198"/>
    <lineage>
        <taxon>Bacteria</taxon>
        <taxon>Pseudomonadati</taxon>
        <taxon>Pseudomonadota</taxon>
        <taxon>Gammaproteobacteria</taxon>
        <taxon>Vibrionales</taxon>
        <taxon>Vibrionaceae</taxon>
        <taxon>Salinivibrio</taxon>
    </lineage>
</organism>
<reference evidence="2" key="1">
    <citation type="submission" date="2022-09" db="EMBL/GenBank/DDBJ databases">
        <authorList>
            <person name="Li Z.-J."/>
        </authorList>
    </citation>
    <scope>NUCLEOTIDE SEQUENCE</scope>
    <source>
        <strain evidence="2">TGB11</strain>
    </source>
</reference>
<name>A0AA47LRC8_9GAMM</name>
<gene>
    <name evidence="2" type="ORF">N8M53_00255</name>
</gene>
<dbReference type="AlphaFoldDB" id="A0AA47LRC8"/>
<dbReference type="RefSeq" id="WP_269579079.1">
    <property type="nucleotide sequence ID" value="NZ_CP114588.1"/>
</dbReference>
<evidence type="ECO:0000313" key="2">
    <source>
        <dbReference type="EMBL" id="WBA08699.1"/>
    </source>
</evidence>
<feature type="compositionally biased region" description="Basic residues" evidence="1">
    <location>
        <begin position="94"/>
        <end position="103"/>
    </location>
</feature>
<feature type="compositionally biased region" description="Basic and acidic residues" evidence="1">
    <location>
        <begin position="56"/>
        <end position="69"/>
    </location>
</feature>